<gene>
    <name evidence="1" type="ORF">Phi17218_140</name>
</gene>
<sequence>MVRKYRSKEELKSYFGRTLFFVMTTLKEGYITTVINTREVYNPLDFKRLHRSTPCEGCDIVIGHNSTNSDYIYDINKEANHNIGSFSLHRYNEINYFNYCEENQVEEVKAMHLEAIKKDVSGLILELKEEISTLEKIVIN</sequence>
<evidence type="ECO:0000313" key="1">
    <source>
        <dbReference type="EMBL" id="ALO80543.1"/>
    </source>
</evidence>
<organism evidence="1 2">
    <name type="scientific">Cellulophaga phage phi17:2_18</name>
    <dbReference type="NCBI Taxonomy" id="1747283"/>
    <lineage>
        <taxon>Viruses</taxon>
        <taxon>Duplodnaviria</taxon>
        <taxon>Heunggongvirae</taxon>
        <taxon>Uroviricota</taxon>
        <taxon>Caudoviricetes</taxon>
        <taxon>Lightbulbvirus</taxon>
        <taxon>Lightbulbvirus Cba172</taxon>
    </lineage>
</organism>
<dbReference type="Proteomes" id="UP000226403">
    <property type="component" value="Segment"/>
</dbReference>
<dbReference type="EMBL" id="KT962247">
    <property type="protein sequence ID" value="ALO80543.1"/>
    <property type="molecule type" value="Genomic_DNA"/>
</dbReference>
<proteinExistence type="predicted"/>
<evidence type="ECO:0000313" key="2">
    <source>
        <dbReference type="Proteomes" id="UP000226403"/>
    </source>
</evidence>
<protein>
    <submittedName>
        <fullName evidence="1">Uncharacterized protein</fullName>
    </submittedName>
</protein>
<accession>A0A0S2MX98</accession>
<name>A0A0S2MX98_9CAUD</name>
<reference evidence="1 2" key="1">
    <citation type="submission" date="2015-10" db="EMBL/GenBank/DDBJ databases">
        <title>Large-scale maps of variable infection efficiencies in aquatic Bacteriodetes phage-host model systems.</title>
        <authorList>
            <person name="Holmfeldt K."/>
            <person name="Solonenko N."/>
            <person name="Howard-Varona C."/>
            <person name="Moreno M."/>
            <person name="Malmstrom R.R."/>
            <person name="Blow M.J."/>
            <person name="Sullivan M.B."/>
        </authorList>
    </citation>
    <scope>NUCLEOTIDE SEQUENCE [LARGE SCALE GENOMIC DNA]</scope>
</reference>